<sequence>MFSDSSNNFTITSEYSTPSDFGSIKLIYNELTETLFDGSIIWNGLGGINFPQNFINQDEFEVANTTDAVYPVNGFQNIFNFENQSYDYLQIWSSIQKLIKVREYLKSNPSATVKLFRYTPSVGVGNPSEWDWIIFMKN</sequence>
<dbReference type="RefSeq" id="WP_066438695.1">
    <property type="nucleotide sequence ID" value="NZ_LZRN01000069.1"/>
</dbReference>
<reference evidence="1 2" key="1">
    <citation type="submission" date="2018-06" db="EMBL/GenBank/DDBJ databases">
        <title>Genomic Encyclopedia of Archaeal and Bacterial Type Strains, Phase II (KMG-II): from individual species to whole genera.</title>
        <authorList>
            <person name="Goeker M."/>
        </authorList>
    </citation>
    <scope>NUCLEOTIDE SEQUENCE [LARGE SCALE GENOMIC DNA]</scope>
    <source>
        <strain evidence="1 2">DSM 12408</strain>
    </source>
</reference>
<keyword evidence="2" id="KW-1185">Reference proteome</keyword>
<dbReference type="EMBL" id="QLLQ01000004">
    <property type="protein sequence ID" value="RAJ25097.1"/>
    <property type="molecule type" value="Genomic_DNA"/>
</dbReference>
<accession>A0A1A7QQ75</accession>
<name>A0A1A7QQ75_9FLAO</name>
<comment type="caution">
    <text evidence="1">The sequence shown here is derived from an EMBL/GenBank/DDBJ whole genome shotgun (WGS) entry which is preliminary data.</text>
</comment>
<evidence type="ECO:0000313" key="2">
    <source>
        <dbReference type="Proteomes" id="UP000248987"/>
    </source>
</evidence>
<protein>
    <submittedName>
        <fullName evidence="1">Uncharacterized protein</fullName>
    </submittedName>
</protein>
<gene>
    <name evidence="1" type="ORF">LX77_01398</name>
</gene>
<dbReference type="OrthoDB" id="1339516at2"/>
<evidence type="ECO:0000313" key="1">
    <source>
        <dbReference type="EMBL" id="RAJ25097.1"/>
    </source>
</evidence>
<proteinExistence type="predicted"/>
<dbReference type="Proteomes" id="UP000248987">
    <property type="component" value="Unassembled WGS sequence"/>
</dbReference>
<organism evidence="1 2">
    <name type="scientific">Gelidibacter algens</name>
    <dbReference type="NCBI Taxonomy" id="49280"/>
    <lineage>
        <taxon>Bacteria</taxon>
        <taxon>Pseudomonadati</taxon>
        <taxon>Bacteroidota</taxon>
        <taxon>Flavobacteriia</taxon>
        <taxon>Flavobacteriales</taxon>
        <taxon>Flavobacteriaceae</taxon>
        <taxon>Gelidibacter</taxon>
    </lineage>
</organism>
<dbReference type="AlphaFoldDB" id="A0A1A7QQ75"/>